<keyword evidence="6 9" id="KW-0472">Membrane</keyword>
<evidence type="ECO:0000256" key="1">
    <source>
        <dbReference type="ARBA" id="ARBA00004162"/>
    </source>
</evidence>
<dbReference type="GO" id="GO:0005886">
    <property type="term" value="C:plasma membrane"/>
    <property type="evidence" value="ECO:0007669"/>
    <property type="project" value="UniProtKB-SubCell"/>
</dbReference>
<dbReference type="GO" id="GO:0019199">
    <property type="term" value="F:transmembrane receptor protein kinase activity"/>
    <property type="evidence" value="ECO:0007669"/>
    <property type="project" value="InterPro"/>
</dbReference>
<reference evidence="12 13" key="1">
    <citation type="journal article" date="2024" name="Plant J.">
        <title>Genome sequences and population genomics reveal climatic adaptation and genomic divergence between two closely related sweetgum species.</title>
        <authorList>
            <person name="Xu W.Q."/>
            <person name="Ren C.Q."/>
            <person name="Zhang X.Y."/>
            <person name="Comes H.P."/>
            <person name="Liu X.H."/>
            <person name="Li Y.G."/>
            <person name="Kettle C.J."/>
            <person name="Jalonen R."/>
            <person name="Gaisberger H."/>
            <person name="Ma Y.Z."/>
            <person name="Qiu Y.X."/>
        </authorList>
    </citation>
    <scope>NUCLEOTIDE SEQUENCE [LARGE SCALE GENOMIC DNA]</scope>
    <source>
        <strain evidence="12">Hangzhou</strain>
    </source>
</reference>
<dbReference type="PROSITE" id="PS00107">
    <property type="entry name" value="PROTEIN_KINASE_ATP"/>
    <property type="match status" value="1"/>
</dbReference>
<dbReference type="InterPro" id="IPR017441">
    <property type="entry name" value="Protein_kinase_ATP_BS"/>
</dbReference>
<dbReference type="AlphaFoldDB" id="A0AAP0WX54"/>
<dbReference type="InterPro" id="IPR018392">
    <property type="entry name" value="LysM"/>
</dbReference>
<dbReference type="GO" id="GO:0005524">
    <property type="term" value="F:ATP binding"/>
    <property type="evidence" value="ECO:0007669"/>
    <property type="project" value="UniProtKB-UniRule"/>
</dbReference>
<keyword evidence="5 9" id="KW-1133">Transmembrane helix</keyword>
<protein>
    <submittedName>
        <fullName evidence="12">Uncharacterized protein</fullName>
    </submittedName>
</protein>
<keyword evidence="8" id="KW-0547">Nucleotide-binding</keyword>
<evidence type="ECO:0000256" key="7">
    <source>
        <dbReference type="ARBA" id="ARBA00023157"/>
    </source>
</evidence>
<keyword evidence="3 9" id="KW-0812">Transmembrane</keyword>
<dbReference type="PROSITE" id="PS50011">
    <property type="entry name" value="PROTEIN_KINASE_DOM"/>
    <property type="match status" value="1"/>
</dbReference>
<evidence type="ECO:0000256" key="8">
    <source>
        <dbReference type="PROSITE-ProRule" id="PRU10141"/>
    </source>
</evidence>
<dbReference type="InterPro" id="IPR044812">
    <property type="entry name" value="CERK1/LYK3-like"/>
</dbReference>
<evidence type="ECO:0000313" key="13">
    <source>
        <dbReference type="Proteomes" id="UP001415857"/>
    </source>
</evidence>
<dbReference type="PANTHER" id="PTHR46204">
    <property type="entry name" value="CHITIN ELICITOR RECEPTOR KINASE 1-RELATED"/>
    <property type="match status" value="1"/>
</dbReference>
<evidence type="ECO:0000256" key="6">
    <source>
        <dbReference type="ARBA" id="ARBA00023136"/>
    </source>
</evidence>
<dbReference type="Gene3D" id="3.30.200.20">
    <property type="entry name" value="Phosphorylase Kinase, domain 1"/>
    <property type="match status" value="1"/>
</dbReference>
<evidence type="ECO:0000313" key="12">
    <source>
        <dbReference type="EMBL" id="KAK9280121.1"/>
    </source>
</evidence>
<accession>A0AAP0WX54</accession>
<dbReference type="PANTHER" id="PTHR46204:SF5">
    <property type="entry name" value="PROTEIN KINASE DOMAIN-CONTAINING PROTEIN"/>
    <property type="match status" value="1"/>
</dbReference>
<sequence length="354" mass="39630">MAQIYTKPRFLIRNSVSWTFSHVFFSIVSVSCPADHDDFTWHVDYTVQRGDTWERVSSKFGSFVVKKPDKTLIPSQIVTLDLLCGCSMSADIVSYRVKRGDTLFTICSRFNADMDKTAKLNRLENPGLIYAGDIIFIPEPGGIQNLILLDGKDPKAQKLLRPQIHIAVGIILAAVAVVLVLVTIVFWNYYRKRKGIRRSNVYSRTECLPCYLAICPFHTSKDKSEESVVSSFKSEKATVFPYHEVCGATSNFNRSLKIGQGSYGSVYQGKLRGTDAAIKQMKNTKSKEFLSELNILCKVHHRNVIELIGYAAGGDSLFIVYELAQNGALSDHLHSPTITGYKPLPWTYTSSDCS</sequence>
<organism evidence="12 13">
    <name type="scientific">Liquidambar formosana</name>
    <name type="common">Formosan gum</name>
    <dbReference type="NCBI Taxonomy" id="63359"/>
    <lineage>
        <taxon>Eukaryota</taxon>
        <taxon>Viridiplantae</taxon>
        <taxon>Streptophyta</taxon>
        <taxon>Embryophyta</taxon>
        <taxon>Tracheophyta</taxon>
        <taxon>Spermatophyta</taxon>
        <taxon>Magnoliopsida</taxon>
        <taxon>eudicotyledons</taxon>
        <taxon>Gunneridae</taxon>
        <taxon>Pentapetalae</taxon>
        <taxon>Saxifragales</taxon>
        <taxon>Altingiaceae</taxon>
        <taxon>Liquidambar</taxon>
    </lineage>
</organism>
<dbReference type="CDD" id="cd00118">
    <property type="entry name" value="LysM"/>
    <property type="match status" value="1"/>
</dbReference>
<dbReference type="Pfam" id="PF01476">
    <property type="entry name" value="LysM"/>
    <property type="match status" value="2"/>
</dbReference>
<dbReference type="Gene3D" id="3.10.350.10">
    <property type="entry name" value="LysM domain"/>
    <property type="match status" value="1"/>
</dbReference>
<evidence type="ECO:0000256" key="4">
    <source>
        <dbReference type="ARBA" id="ARBA00022729"/>
    </source>
</evidence>
<evidence type="ECO:0000256" key="5">
    <source>
        <dbReference type="ARBA" id="ARBA00022989"/>
    </source>
</evidence>
<comment type="caution">
    <text evidence="12">The sequence shown here is derived from an EMBL/GenBank/DDBJ whole genome shotgun (WGS) entry which is preliminary data.</text>
</comment>
<dbReference type="SUPFAM" id="SSF54106">
    <property type="entry name" value="LysM domain"/>
    <property type="match status" value="1"/>
</dbReference>
<gene>
    <name evidence="12" type="ORF">L1049_013808</name>
</gene>
<keyword evidence="2" id="KW-1003">Cell membrane</keyword>
<keyword evidence="8" id="KW-0067">ATP-binding</keyword>
<proteinExistence type="predicted"/>
<keyword evidence="4" id="KW-0732">Signal</keyword>
<dbReference type="SUPFAM" id="SSF56112">
    <property type="entry name" value="Protein kinase-like (PK-like)"/>
    <property type="match status" value="1"/>
</dbReference>
<feature type="domain" description="LysM" evidence="11">
    <location>
        <begin position="93"/>
        <end position="137"/>
    </location>
</feature>
<feature type="domain" description="Protein kinase" evidence="10">
    <location>
        <begin position="252"/>
        <end position="354"/>
    </location>
</feature>
<dbReference type="EMBL" id="JBBPBK010000008">
    <property type="protein sequence ID" value="KAK9280121.1"/>
    <property type="molecule type" value="Genomic_DNA"/>
</dbReference>
<dbReference type="GO" id="GO:0045087">
    <property type="term" value="P:innate immune response"/>
    <property type="evidence" value="ECO:0007669"/>
    <property type="project" value="InterPro"/>
</dbReference>
<dbReference type="InterPro" id="IPR011009">
    <property type="entry name" value="Kinase-like_dom_sf"/>
</dbReference>
<dbReference type="InterPro" id="IPR001245">
    <property type="entry name" value="Ser-Thr/Tyr_kinase_cat_dom"/>
</dbReference>
<feature type="binding site" evidence="8">
    <location>
        <position position="279"/>
    </location>
    <ligand>
        <name>ATP</name>
        <dbReference type="ChEBI" id="CHEBI:30616"/>
    </ligand>
</feature>
<keyword evidence="13" id="KW-1185">Reference proteome</keyword>
<evidence type="ECO:0000256" key="2">
    <source>
        <dbReference type="ARBA" id="ARBA00022475"/>
    </source>
</evidence>
<dbReference type="InterPro" id="IPR036779">
    <property type="entry name" value="LysM_dom_sf"/>
</dbReference>
<evidence type="ECO:0000259" key="11">
    <source>
        <dbReference type="PROSITE" id="PS51782"/>
    </source>
</evidence>
<dbReference type="InterPro" id="IPR000719">
    <property type="entry name" value="Prot_kinase_dom"/>
</dbReference>
<dbReference type="Pfam" id="PF07714">
    <property type="entry name" value="PK_Tyr_Ser-Thr"/>
    <property type="match status" value="1"/>
</dbReference>
<evidence type="ECO:0000259" key="10">
    <source>
        <dbReference type="PROSITE" id="PS50011"/>
    </source>
</evidence>
<evidence type="ECO:0000256" key="9">
    <source>
        <dbReference type="SAM" id="Phobius"/>
    </source>
</evidence>
<dbReference type="SMART" id="SM00257">
    <property type="entry name" value="LysM"/>
    <property type="match status" value="1"/>
</dbReference>
<name>A0AAP0WX54_LIQFO</name>
<dbReference type="PROSITE" id="PS51257">
    <property type="entry name" value="PROKAR_LIPOPROTEIN"/>
    <property type="match status" value="1"/>
</dbReference>
<keyword evidence="7" id="KW-1015">Disulfide bond</keyword>
<evidence type="ECO:0000256" key="3">
    <source>
        <dbReference type="ARBA" id="ARBA00022692"/>
    </source>
</evidence>
<dbReference type="PROSITE" id="PS51782">
    <property type="entry name" value="LYSM"/>
    <property type="match status" value="1"/>
</dbReference>
<dbReference type="Proteomes" id="UP001415857">
    <property type="component" value="Unassembled WGS sequence"/>
</dbReference>
<feature type="transmembrane region" description="Helical" evidence="9">
    <location>
        <begin position="164"/>
        <end position="190"/>
    </location>
</feature>
<comment type="subcellular location">
    <subcellularLocation>
        <location evidence="1">Cell membrane</location>
        <topology evidence="1">Single-pass membrane protein</topology>
    </subcellularLocation>
</comment>